<dbReference type="PANTHER" id="PTHR31273:SF0">
    <property type="entry name" value="PHOSPHOKETOLASE-RELATED"/>
    <property type="match status" value="1"/>
</dbReference>
<dbReference type="GO" id="GO:0005975">
    <property type="term" value="P:carbohydrate metabolic process"/>
    <property type="evidence" value="ECO:0007669"/>
    <property type="project" value="InterPro"/>
</dbReference>
<dbReference type="Gene3D" id="3.40.50.970">
    <property type="match status" value="1"/>
</dbReference>
<evidence type="ECO:0000313" key="2">
    <source>
        <dbReference type="EMBL" id="KAB7842021.1"/>
    </source>
</evidence>
<dbReference type="SUPFAM" id="SSF52518">
    <property type="entry name" value="Thiamin diphosphate-binding fold (THDP-binding)"/>
    <property type="match status" value="1"/>
</dbReference>
<accession>A0A5N5VYM3</accession>
<dbReference type="InterPro" id="IPR029061">
    <property type="entry name" value="THDP-binding"/>
</dbReference>
<dbReference type="EMBL" id="VOKX01000039">
    <property type="protein sequence ID" value="KAB7842021.1"/>
    <property type="molecule type" value="Genomic_DNA"/>
</dbReference>
<proteinExistence type="predicted"/>
<protein>
    <recommendedName>
        <fullName evidence="4">Phosphoketolase</fullName>
    </recommendedName>
</protein>
<dbReference type="GO" id="GO:0000287">
    <property type="term" value="F:magnesium ion binding"/>
    <property type="evidence" value="ECO:0007669"/>
    <property type="project" value="UniProtKB-ARBA"/>
</dbReference>
<feature type="non-terminal residue" evidence="1">
    <location>
        <position position="79"/>
    </location>
</feature>
<dbReference type="OrthoDB" id="9768449at2"/>
<gene>
    <name evidence="2" type="ORF">FRZ00_19960</name>
    <name evidence="1" type="ORF">FRZ00_31490</name>
</gene>
<dbReference type="Proteomes" id="UP000327000">
    <property type="component" value="Unassembled WGS sequence"/>
</dbReference>
<dbReference type="PANTHER" id="PTHR31273">
    <property type="entry name" value="PHOSPHOKETOLASE-RELATED"/>
    <property type="match status" value="1"/>
</dbReference>
<evidence type="ECO:0008006" key="4">
    <source>
        <dbReference type="Google" id="ProtNLM"/>
    </source>
</evidence>
<evidence type="ECO:0000313" key="3">
    <source>
        <dbReference type="Proteomes" id="UP000327000"/>
    </source>
</evidence>
<organism evidence="1 3">
    <name type="scientific">Streptomyces mobaraensis</name>
    <name type="common">Streptoverticillium mobaraense</name>
    <dbReference type="NCBI Taxonomy" id="35621"/>
    <lineage>
        <taxon>Bacteria</taxon>
        <taxon>Bacillati</taxon>
        <taxon>Actinomycetota</taxon>
        <taxon>Actinomycetes</taxon>
        <taxon>Kitasatosporales</taxon>
        <taxon>Streptomycetaceae</taxon>
        <taxon>Streptomyces</taxon>
    </lineage>
</organism>
<dbReference type="AlphaFoldDB" id="A0A5N5VYM3"/>
<feature type="non-terminal residue" evidence="1">
    <location>
        <position position="1"/>
    </location>
</feature>
<dbReference type="RefSeq" id="WP_152264409.1">
    <property type="nucleotide sequence ID" value="NZ_VOKX01000039.1"/>
</dbReference>
<name>A0A5N5VYM3_STRMB</name>
<evidence type="ECO:0000313" key="1">
    <source>
        <dbReference type="EMBL" id="KAB7833967.1"/>
    </source>
</evidence>
<dbReference type="GO" id="GO:0016832">
    <property type="term" value="F:aldehyde-lyase activity"/>
    <property type="evidence" value="ECO:0007669"/>
    <property type="project" value="InterPro"/>
</dbReference>
<sequence>AFVHIVDSMVNQHIKWLRVSRRLPWRRPIASLNYLLTSHVWRQDHNGFSHQDPGFVDHVLNKSPEVVRVYLPPDANTLL</sequence>
<dbReference type="Pfam" id="PF03894">
    <property type="entry name" value="XFP"/>
    <property type="match status" value="1"/>
</dbReference>
<comment type="caution">
    <text evidence="1">The sequence shown here is derived from an EMBL/GenBank/DDBJ whole genome shotgun (WGS) entry which is preliminary data.</text>
</comment>
<dbReference type="EMBL" id="VOKX01000119">
    <property type="protein sequence ID" value="KAB7833967.1"/>
    <property type="molecule type" value="Genomic_DNA"/>
</dbReference>
<keyword evidence="3" id="KW-1185">Reference proteome</keyword>
<reference evidence="1 3" key="1">
    <citation type="journal article" date="2019" name="Microb. Cell Fact.">
        <title>Exploring novel herbicidin analogues by transcriptional regulator overexpression and MS/MS molecular networking.</title>
        <authorList>
            <person name="Shi Y."/>
            <person name="Gu R."/>
            <person name="Li Y."/>
            <person name="Wang X."/>
            <person name="Ren W."/>
            <person name="Li X."/>
            <person name="Wang L."/>
            <person name="Xie Y."/>
            <person name="Hong B."/>
        </authorList>
    </citation>
    <scope>NUCLEOTIDE SEQUENCE [LARGE SCALE GENOMIC DNA]</scope>
    <source>
        <strain evidence="1 3">US-43</strain>
    </source>
</reference>
<dbReference type="InterPro" id="IPR005593">
    <property type="entry name" value="Xul5P/Fru6P_PKetolase"/>
</dbReference>